<gene>
    <name evidence="3" type="ORF">EAL2_808p07510</name>
</gene>
<dbReference type="OrthoDB" id="9783470at2"/>
<dbReference type="Gene3D" id="3.40.109.10">
    <property type="entry name" value="NADH Oxidase"/>
    <property type="match status" value="1"/>
</dbReference>
<evidence type="ECO:0000256" key="1">
    <source>
        <dbReference type="ARBA" id="ARBA00023027"/>
    </source>
</evidence>
<reference evidence="3 4" key="1">
    <citation type="journal article" date="2014" name="Genome Announc.">
        <title>Complete Genome Sequence of Amino Acid-Utilizing Eubacterium acidaminophilum al-2 (DSM 3953).</title>
        <authorList>
            <person name="Poehlein A."/>
            <person name="Andreesen J.R."/>
            <person name="Daniel R."/>
        </authorList>
    </citation>
    <scope>NUCLEOTIDE SEQUENCE [LARGE SCALE GENOMIC DNA]</scope>
    <source>
        <strain evidence="3 4">DSM 3953</strain>
        <plasmid evidence="4">Plasmid EAL2_808p</plasmid>
    </source>
</reference>
<dbReference type="Proteomes" id="UP000019591">
    <property type="component" value="Plasmid EAL2_808p"/>
</dbReference>
<evidence type="ECO:0000313" key="3">
    <source>
        <dbReference type="EMBL" id="AHM58254.1"/>
    </source>
</evidence>
<dbReference type="EMBL" id="CP007453">
    <property type="protein sequence ID" value="AHM58254.1"/>
    <property type="molecule type" value="Genomic_DNA"/>
</dbReference>
<dbReference type="PANTHER" id="PTHR23026:SF125">
    <property type="entry name" value="OXYGEN-INSENSITIVE NAD(P)H NITROREDUCTASE"/>
    <property type="match status" value="1"/>
</dbReference>
<accession>W8T9B6</accession>
<dbReference type="GO" id="GO:0005829">
    <property type="term" value="C:cytosol"/>
    <property type="evidence" value="ECO:0007669"/>
    <property type="project" value="TreeGrafter"/>
</dbReference>
<dbReference type="RefSeq" id="WP_025437088.1">
    <property type="nucleotide sequence ID" value="NZ_CP007453.1"/>
</dbReference>
<dbReference type="InterPro" id="IPR000415">
    <property type="entry name" value="Nitroreductase-like"/>
</dbReference>
<dbReference type="KEGG" id="eac:EAL2_808p07510"/>
<dbReference type="Pfam" id="PF00881">
    <property type="entry name" value="Nitroreductase"/>
    <property type="match status" value="1"/>
</dbReference>
<name>W8T9B6_PEPAC</name>
<dbReference type="AlphaFoldDB" id="W8T9B6"/>
<dbReference type="InterPro" id="IPR029479">
    <property type="entry name" value="Nitroreductase"/>
</dbReference>
<dbReference type="GO" id="GO:0046857">
    <property type="term" value="F:oxidoreductase activity, acting on other nitrogenous compounds as donors, with NAD or NADP as acceptor"/>
    <property type="evidence" value="ECO:0007669"/>
    <property type="project" value="TreeGrafter"/>
</dbReference>
<dbReference type="HOGENOM" id="CLU_070764_7_0_9"/>
<geneLocation type="plasmid" evidence="3 4">
    <name>EAL2_808p</name>
</geneLocation>
<dbReference type="PANTHER" id="PTHR23026">
    <property type="entry name" value="NADPH NITROREDUCTASE"/>
    <property type="match status" value="1"/>
</dbReference>
<protein>
    <submittedName>
        <fullName evidence="3">Nitroreductase family protein</fullName>
    </submittedName>
</protein>
<evidence type="ECO:0000259" key="2">
    <source>
        <dbReference type="Pfam" id="PF00881"/>
    </source>
</evidence>
<organism evidence="3 4">
    <name type="scientific">Peptoclostridium acidaminophilum DSM 3953</name>
    <dbReference type="NCBI Taxonomy" id="1286171"/>
    <lineage>
        <taxon>Bacteria</taxon>
        <taxon>Bacillati</taxon>
        <taxon>Bacillota</taxon>
        <taxon>Clostridia</taxon>
        <taxon>Peptostreptococcales</taxon>
        <taxon>Peptoclostridiaceae</taxon>
        <taxon>Peptoclostridium</taxon>
    </lineage>
</organism>
<sequence>MENKVIDIIKSRRSIRRFMEDQIRDEELELILEAGIYAPSAHNDQSWHFTVVQNKELIKELSEQAKEAAQEFDLDDVILKMVTNPELDIFYGAPTLIVVSGEEASMMPQIDCAAATQNMLLAAEAIDIGTCWNGIVTFLFESSKKEAYKEKLEIPEGYKPYYAVAVGYKKARPTKAPSRRKGTVSYLR</sequence>
<dbReference type="SUPFAM" id="SSF55469">
    <property type="entry name" value="FMN-dependent nitroreductase-like"/>
    <property type="match status" value="1"/>
</dbReference>
<dbReference type="InterPro" id="IPR050627">
    <property type="entry name" value="Nitroreductase/BluB"/>
</dbReference>
<evidence type="ECO:0000313" key="4">
    <source>
        <dbReference type="Proteomes" id="UP000019591"/>
    </source>
</evidence>
<keyword evidence="3" id="KW-0614">Plasmid</keyword>
<keyword evidence="4" id="KW-1185">Reference proteome</keyword>
<dbReference type="eggNOG" id="COG0778">
    <property type="taxonomic scope" value="Bacteria"/>
</dbReference>
<keyword evidence="1" id="KW-0520">NAD</keyword>
<dbReference type="PATRIC" id="fig|1286171.3.peg.2939"/>
<feature type="domain" description="Nitroreductase" evidence="2">
    <location>
        <begin position="9"/>
        <end position="168"/>
    </location>
</feature>
<proteinExistence type="predicted"/>
<dbReference type="GO" id="GO:0046256">
    <property type="term" value="P:2,4,6-trinitrotoluene catabolic process"/>
    <property type="evidence" value="ECO:0007669"/>
    <property type="project" value="TreeGrafter"/>
</dbReference>